<proteinExistence type="predicted"/>
<dbReference type="InterPro" id="IPR033349">
    <property type="entry name" value="ATRIP"/>
</dbReference>
<reference evidence="2" key="1">
    <citation type="submission" date="2019-06" db="EMBL/GenBank/DDBJ databases">
        <authorList>
            <consortium name="Wellcome Sanger Institute Data Sharing"/>
        </authorList>
    </citation>
    <scope>NUCLEOTIDE SEQUENCE [LARGE SCALE GENOMIC DNA]</scope>
</reference>
<sequence>FCISACNRQQPQLGSGREDSYSVLEAQHAELKRREVEEEILLKSGEIRVLRDSLKAAQQEKEAQRQNQILLDTQRQKEQSDKEKELNKKVQSLQTELQFKEAEINEMKTKLHNSDRNKLGSPPARSRSAILNITSILGCWENVLIFVRMKLSLAETSFICQTCCVRVTVTVGVYNL</sequence>
<accession>A0A672JAB0</accession>
<dbReference type="AlphaFoldDB" id="A0A672JAB0"/>
<dbReference type="GO" id="GO:0006281">
    <property type="term" value="P:DNA repair"/>
    <property type="evidence" value="ECO:0007669"/>
    <property type="project" value="TreeGrafter"/>
</dbReference>
<evidence type="ECO:0000313" key="3">
    <source>
        <dbReference type="Proteomes" id="UP000472267"/>
    </source>
</evidence>
<evidence type="ECO:0000256" key="1">
    <source>
        <dbReference type="SAM" id="MobiDB-lite"/>
    </source>
</evidence>
<keyword evidence="3" id="KW-1185">Reference proteome</keyword>
<dbReference type="GO" id="GO:0000077">
    <property type="term" value="P:DNA damage checkpoint signaling"/>
    <property type="evidence" value="ECO:0007669"/>
    <property type="project" value="InterPro"/>
</dbReference>
<dbReference type="InParanoid" id="A0A672JAB0"/>
<feature type="region of interest" description="Disordered" evidence="1">
    <location>
        <begin position="65"/>
        <end position="89"/>
    </location>
</feature>
<protein>
    <submittedName>
        <fullName evidence="2">Uncharacterized protein</fullName>
    </submittedName>
</protein>
<reference evidence="2" key="2">
    <citation type="submission" date="2025-08" db="UniProtKB">
        <authorList>
            <consortium name="Ensembl"/>
        </authorList>
    </citation>
    <scope>IDENTIFICATION</scope>
</reference>
<dbReference type="PANTHER" id="PTHR28594:SF1">
    <property type="entry name" value="ATR-INTERACTING PROTEIN"/>
    <property type="match status" value="1"/>
</dbReference>
<dbReference type="Proteomes" id="UP000472267">
    <property type="component" value="Chromosome 5"/>
</dbReference>
<reference evidence="2" key="3">
    <citation type="submission" date="2025-09" db="UniProtKB">
        <authorList>
            <consortium name="Ensembl"/>
        </authorList>
    </citation>
    <scope>IDENTIFICATION</scope>
</reference>
<organism evidence="2 3">
    <name type="scientific">Salarias fasciatus</name>
    <name type="common">Jewelled blenny</name>
    <name type="synonym">Blennius fasciatus</name>
    <dbReference type="NCBI Taxonomy" id="181472"/>
    <lineage>
        <taxon>Eukaryota</taxon>
        <taxon>Metazoa</taxon>
        <taxon>Chordata</taxon>
        <taxon>Craniata</taxon>
        <taxon>Vertebrata</taxon>
        <taxon>Euteleostomi</taxon>
        <taxon>Actinopterygii</taxon>
        <taxon>Neopterygii</taxon>
        <taxon>Teleostei</taxon>
        <taxon>Neoteleostei</taxon>
        <taxon>Acanthomorphata</taxon>
        <taxon>Ovalentaria</taxon>
        <taxon>Blenniimorphae</taxon>
        <taxon>Blenniiformes</taxon>
        <taxon>Blennioidei</taxon>
        <taxon>Blenniidae</taxon>
        <taxon>Salariinae</taxon>
        <taxon>Salarias</taxon>
    </lineage>
</organism>
<evidence type="ECO:0000313" key="2">
    <source>
        <dbReference type="Ensembl" id="ENSSFAP00005049995.1"/>
    </source>
</evidence>
<name>A0A672JAB0_SALFA</name>
<feature type="compositionally biased region" description="Basic and acidic residues" evidence="1">
    <location>
        <begin position="74"/>
        <end position="88"/>
    </location>
</feature>
<dbReference type="Ensembl" id="ENSSFAT00005051626.1">
    <property type="protein sequence ID" value="ENSSFAP00005049995.1"/>
    <property type="gene ID" value="ENSSFAG00005024145.1"/>
</dbReference>
<dbReference type="PANTHER" id="PTHR28594">
    <property type="entry name" value="ATR-INTERACTING PROTEIN"/>
    <property type="match status" value="1"/>
</dbReference>